<gene>
    <name evidence="1" type="ORF">BN13_1040002</name>
</gene>
<accession>A0A077M4M0</accession>
<sequence length="287" mass="30059">MSPMPRALLTALFDDAAVFPPAALSLADALAQHRTHREGPYADLVGPLLLSPDMVEPAASLWTQTGAAGPLDLVVVARPGADLGALAGATRTAHTDDRLDLRGAEFGWQPDWRDADIQAPRLVVELPRGFDQALALTDAAVAHESEATDILVKFRTGETPTWPWPDERELAEVLSAAVAMEVPLKLTGGLHHPVRGDYPVLGSAAKEPQHGFLNVLAAVAAAAGGMPRPVLATWLASRDPEPLLAALADLTPAAVTRVRGAFAAYGCCAVSDPIAGLIELGQLHGSE</sequence>
<keyword evidence="2" id="KW-1185">Reference proteome</keyword>
<name>A0A077M4M0_9MICO</name>
<dbReference type="RefSeq" id="WP_157038603.1">
    <property type="nucleotide sequence ID" value="NZ_HF571038.1"/>
</dbReference>
<evidence type="ECO:0000313" key="2">
    <source>
        <dbReference type="Proteomes" id="UP000035720"/>
    </source>
</evidence>
<dbReference type="EMBL" id="CAJC01000007">
    <property type="protein sequence ID" value="CCI51454.1"/>
    <property type="molecule type" value="Genomic_DNA"/>
</dbReference>
<organism evidence="1 2">
    <name type="scientific">Nostocoides jenkinsii Ben 74</name>
    <dbReference type="NCBI Taxonomy" id="1193518"/>
    <lineage>
        <taxon>Bacteria</taxon>
        <taxon>Bacillati</taxon>
        <taxon>Actinomycetota</taxon>
        <taxon>Actinomycetes</taxon>
        <taxon>Micrococcales</taxon>
        <taxon>Intrasporangiaceae</taxon>
        <taxon>Nostocoides</taxon>
    </lineage>
</organism>
<protein>
    <submittedName>
        <fullName evidence="1">Uncharacterized protein</fullName>
    </submittedName>
</protein>
<reference evidence="1 2" key="1">
    <citation type="journal article" date="2013" name="ISME J.">
        <title>A metabolic model for members of the genus Tetrasphaera involved in enhanced biological phosphorus removal.</title>
        <authorList>
            <person name="Kristiansen R."/>
            <person name="Nguyen H.T.T."/>
            <person name="Saunders A.M."/>
            <person name="Nielsen J.L."/>
            <person name="Wimmer R."/>
            <person name="Le V.Q."/>
            <person name="McIlroy S.J."/>
            <person name="Petrovski S."/>
            <person name="Seviour R.J."/>
            <person name="Calteau A."/>
            <person name="Nielsen K.L."/>
            <person name="Nielsen P.H."/>
        </authorList>
    </citation>
    <scope>NUCLEOTIDE SEQUENCE [LARGE SCALE GENOMIC DNA]</scope>
    <source>
        <strain evidence="1 2">Ben 74</strain>
    </source>
</reference>
<evidence type="ECO:0000313" key="1">
    <source>
        <dbReference type="EMBL" id="CCI51454.1"/>
    </source>
</evidence>
<dbReference type="OrthoDB" id="9778153at2"/>
<dbReference type="AlphaFoldDB" id="A0A077M4M0"/>
<proteinExistence type="predicted"/>
<comment type="caution">
    <text evidence="1">The sequence shown here is derived from an EMBL/GenBank/DDBJ whole genome shotgun (WGS) entry which is preliminary data.</text>
</comment>
<dbReference type="STRING" id="1193518.BN13_1040002"/>
<dbReference type="Proteomes" id="UP000035720">
    <property type="component" value="Unassembled WGS sequence"/>
</dbReference>